<dbReference type="EMBL" id="LMVM01000002">
    <property type="protein sequence ID" value="PAV05734.1"/>
    <property type="molecule type" value="Genomic_DNA"/>
</dbReference>
<evidence type="ECO:0000313" key="1">
    <source>
        <dbReference type="EMBL" id="PAV05734.1"/>
    </source>
</evidence>
<name>A0A2A2H8Y2_METBR</name>
<organism evidence="1 2">
    <name type="scientific">Methanobacterium bryantii</name>
    <dbReference type="NCBI Taxonomy" id="2161"/>
    <lineage>
        <taxon>Archaea</taxon>
        <taxon>Methanobacteriati</taxon>
        <taxon>Methanobacteriota</taxon>
        <taxon>Methanomada group</taxon>
        <taxon>Methanobacteria</taxon>
        <taxon>Methanobacteriales</taxon>
        <taxon>Methanobacteriaceae</taxon>
        <taxon>Methanobacterium</taxon>
    </lineage>
</organism>
<dbReference type="Proteomes" id="UP000217784">
    <property type="component" value="Unassembled WGS sequence"/>
</dbReference>
<comment type="caution">
    <text evidence="1">The sequence shown here is derived from an EMBL/GenBank/DDBJ whole genome shotgun (WGS) entry which is preliminary data.</text>
</comment>
<reference evidence="1 2" key="1">
    <citation type="journal article" date="2017" name="BMC Genomics">
        <title>Genomic analysis of methanogenic archaea reveals a shift towards energy conservation.</title>
        <authorList>
            <person name="Gilmore S.P."/>
            <person name="Henske J.K."/>
            <person name="Sexton J.A."/>
            <person name="Solomon K.V."/>
            <person name="Seppala S."/>
            <person name="Yoo J.I."/>
            <person name="Huyett L.M."/>
            <person name="Pressman A."/>
            <person name="Cogan J.Z."/>
            <person name="Kivenson V."/>
            <person name="Peng X."/>
            <person name="Tan Y."/>
            <person name="Valentine D.L."/>
            <person name="O'Malley M.A."/>
        </authorList>
    </citation>
    <scope>NUCLEOTIDE SEQUENCE [LARGE SCALE GENOMIC DNA]</scope>
    <source>
        <strain evidence="1 2">M.o.H.</strain>
    </source>
</reference>
<gene>
    <name evidence="1" type="ORF">ASJ80_08355</name>
</gene>
<dbReference type="AlphaFoldDB" id="A0A2A2H8Y2"/>
<proteinExistence type="predicted"/>
<accession>A0A2A2H8Y2</accession>
<protein>
    <submittedName>
        <fullName evidence="1">Uncharacterized protein</fullName>
    </submittedName>
</protein>
<keyword evidence="2" id="KW-1185">Reference proteome</keyword>
<evidence type="ECO:0000313" key="2">
    <source>
        <dbReference type="Proteomes" id="UP000217784"/>
    </source>
</evidence>
<sequence length="98" mass="11667">MISGENMKVNLDYTKIRSLWEFLNKFKAFDIYNQINKKHEINSFEDYKKIHLDDTLAVQGGYIENLLTYLEGKYAIEYNYEGRGMQPRSITIIEVIDY</sequence>